<evidence type="ECO:0000259" key="12">
    <source>
        <dbReference type="SMART" id="SM01217"/>
    </source>
</evidence>
<keyword evidence="14" id="KW-1185">Reference proteome</keyword>
<evidence type="ECO:0000256" key="3">
    <source>
        <dbReference type="ARBA" id="ARBA00005336"/>
    </source>
</evidence>
<dbReference type="InterPro" id="IPR017853">
    <property type="entry name" value="GH"/>
</dbReference>
<dbReference type="GO" id="GO:0008422">
    <property type="term" value="F:beta-glucosidase activity"/>
    <property type="evidence" value="ECO:0007669"/>
    <property type="project" value="UniProtKB-EC"/>
</dbReference>
<dbReference type="Pfam" id="PF00933">
    <property type="entry name" value="Glyco_hydro_3"/>
    <property type="match status" value="1"/>
</dbReference>
<dbReference type="SUPFAM" id="SSF51445">
    <property type="entry name" value="(Trans)glycosidases"/>
    <property type="match status" value="1"/>
</dbReference>
<name>A0AAE8MTK1_9PEZI</name>
<feature type="region of interest" description="Disordered" evidence="11">
    <location>
        <begin position="673"/>
        <end position="692"/>
    </location>
</feature>
<evidence type="ECO:0000256" key="10">
    <source>
        <dbReference type="RuleBase" id="RU361161"/>
    </source>
</evidence>
<dbReference type="Gene3D" id="3.20.20.300">
    <property type="entry name" value="Glycoside hydrolase, family 3, N-terminal domain"/>
    <property type="match status" value="1"/>
</dbReference>
<dbReference type="AlphaFoldDB" id="A0AAE8MTK1"/>
<feature type="domain" description="Fibronectin type III-like" evidence="12">
    <location>
        <begin position="718"/>
        <end position="789"/>
    </location>
</feature>
<dbReference type="EC" id="3.2.1.21" evidence="10"/>
<reference evidence="13" key="1">
    <citation type="submission" date="2018-03" db="EMBL/GenBank/DDBJ databases">
        <authorList>
            <person name="Guldener U."/>
        </authorList>
    </citation>
    <scope>NUCLEOTIDE SEQUENCE</scope>
</reference>
<keyword evidence="8 10" id="KW-0326">Glycosidase</keyword>
<comment type="similarity">
    <text evidence="3 10">Belongs to the glycosyl hydrolase 3 family.</text>
</comment>
<dbReference type="EMBL" id="ONZQ02000002">
    <property type="protein sequence ID" value="SPN99266.1"/>
    <property type="molecule type" value="Genomic_DNA"/>
</dbReference>
<evidence type="ECO:0000256" key="6">
    <source>
        <dbReference type="ARBA" id="ARBA00023180"/>
    </source>
</evidence>
<evidence type="ECO:0000313" key="14">
    <source>
        <dbReference type="Proteomes" id="UP001187682"/>
    </source>
</evidence>
<dbReference type="InterPro" id="IPR013783">
    <property type="entry name" value="Ig-like_fold"/>
</dbReference>
<dbReference type="InterPro" id="IPR036962">
    <property type="entry name" value="Glyco_hydro_3_N_sf"/>
</dbReference>
<dbReference type="GO" id="GO:0030245">
    <property type="term" value="P:cellulose catabolic process"/>
    <property type="evidence" value="ECO:0007669"/>
    <property type="project" value="UniProtKB-KW"/>
</dbReference>
<keyword evidence="9 10" id="KW-0624">Polysaccharide degradation</keyword>
<dbReference type="InterPro" id="IPR036881">
    <property type="entry name" value="Glyco_hydro_3_C_sf"/>
</dbReference>
<evidence type="ECO:0000313" key="13">
    <source>
        <dbReference type="EMBL" id="SPN99266.1"/>
    </source>
</evidence>
<evidence type="ECO:0000256" key="8">
    <source>
        <dbReference type="ARBA" id="ARBA00023295"/>
    </source>
</evidence>
<evidence type="ECO:0000256" key="1">
    <source>
        <dbReference type="ARBA" id="ARBA00000448"/>
    </source>
</evidence>
<dbReference type="PROSITE" id="PS00775">
    <property type="entry name" value="GLYCOSYL_HYDROL_F3"/>
    <property type="match status" value="1"/>
</dbReference>
<dbReference type="PRINTS" id="PR00133">
    <property type="entry name" value="GLHYDRLASE3"/>
</dbReference>
<dbReference type="PANTHER" id="PTHR42715">
    <property type="entry name" value="BETA-GLUCOSIDASE"/>
    <property type="match status" value="1"/>
</dbReference>
<dbReference type="InterPro" id="IPR019800">
    <property type="entry name" value="Glyco_hydro_3_AS"/>
</dbReference>
<evidence type="ECO:0000256" key="9">
    <source>
        <dbReference type="ARBA" id="ARBA00023326"/>
    </source>
</evidence>
<comment type="catalytic activity">
    <reaction evidence="1 10">
        <text>Hydrolysis of terminal, non-reducing beta-D-glucosyl residues with release of beta-D-glucose.</text>
        <dbReference type="EC" id="3.2.1.21"/>
    </reaction>
</comment>
<dbReference type="PANTHER" id="PTHR42715:SF2">
    <property type="entry name" value="BETA-GLUCOSIDASE F-RELATED"/>
    <property type="match status" value="1"/>
</dbReference>
<dbReference type="Gene3D" id="3.40.50.1700">
    <property type="entry name" value="Glycoside hydrolase family 3 C-terminal domain"/>
    <property type="match status" value="1"/>
</dbReference>
<organism evidence="13 14">
    <name type="scientific">Cephalotrichum gorgonifer</name>
    <dbReference type="NCBI Taxonomy" id="2041049"/>
    <lineage>
        <taxon>Eukaryota</taxon>
        <taxon>Fungi</taxon>
        <taxon>Dikarya</taxon>
        <taxon>Ascomycota</taxon>
        <taxon>Pezizomycotina</taxon>
        <taxon>Sordariomycetes</taxon>
        <taxon>Hypocreomycetidae</taxon>
        <taxon>Microascales</taxon>
        <taxon>Microascaceae</taxon>
        <taxon>Cephalotrichum</taxon>
    </lineage>
</organism>
<protein>
    <recommendedName>
        <fullName evidence="10">beta-glucosidase</fullName>
        <ecNumber evidence="10">3.2.1.21</ecNumber>
    </recommendedName>
</protein>
<keyword evidence="7 10" id="KW-0119">Carbohydrate metabolism</keyword>
<dbReference type="InterPro" id="IPR026891">
    <property type="entry name" value="Fn3-like"/>
</dbReference>
<dbReference type="Pfam" id="PF14310">
    <property type="entry name" value="Fn3-like"/>
    <property type="match status" value="1"/>
</dbReference>
<dbReference type="SMART" id="SM01217">
    <property type="entry name" value="Fn3_like"/>
    <property type="match status" value="1"/>
</dbReference>
<proteinExistence type="inferred from homology"/>
<sequence>MGNSGSQVSNYVAAPYYPAPYGGWVSSWEQSYAQAKALVDQMTLAEKTNITSGTGIFMGSAERVGFPQLCLNDAPSGVRQADLVTAFPPGITTGSTWDKNLMYQRGVAIGEEFRGKGINVYLGPSVGPLGRKPKGGRNWEGFGSDPVLQAVAGAQTIKGVQEQGVIATIKHIIGNEQEMYRMYNPFQTAYSSNIDDRTLHELYLWPFAEGVRAGVGSVMTAYNGVNGTAAVHNSMLINGILKDELGFQGFVMSDWISHMSGVDSAIAGLDMNMPGDTMVPLFGYSYWMYELSRSVLNGSVPVTRLNDMATRIVATWYHLGQDKDYPEPNFSTATRDREGLLYPAAFPFSPTGVVNEFVNVQGEHYRIARQVAQDGITLLKNEGQLLPLRTLGQGWGSGTVEYPYLDSPIEGIRKRTDNVTLYATDKFPKVPTPSEDDVAIVFISSDSGENQYTVEGNHGDRDASGLHAWHGGDELVKKAAETYDNVIVVVHTVGPIVMEDWIDLPSVKSVLFAHLPGQEAGESLANVLFGHVSPSGHLPYSIPKQESDFPVSVTDLINSNSQQDDFVEGLYIDYRYLNKAGIKPRYAFGYGLSYTNFSIANATITPVTELSRLPPTRPKKGPTLDYSGPIPDAAEALAPKGFNKIFRYIYSWLQPNEAEEAVKRAKGHTYPYPEGYSTVQKPGPRSGGGEGGNPALWDVAYTLSVTVRNSGSTYPGKAVVQAYVQFPEGRYDTPIIQLRDFEKTKELGPGEEEKVELKLTRKDLSVWDVEVQDWVVPEGGFKIWVGEASDDLHLVCYSDELSCQGDVDSPV</sequence>
<keyword evidence="6" id="KW-0325">Glycoprotein</keyword>
<evidence type="ECO:0000256" key="2">
    <source>
        <dbReference type="ARBA" id="ARBA00004987"/>
    </source>
</evidence>
<comment type="caution">
    <text evidence="13">The sequence shown here is derived from an EMBL/GenBank/DDBJ whole genome shotgun (WGS) entry which is preliminary data.</text>
</comment>
<dbReference type="Pfam" id="PF01915">
    <property type="entry name" value="Glyco_hydro_3_C"/>
    <property type="match status" value="1"/>
</dbReference>
<evidence type="ECO:0000256" key="7">
    <source>
        <dbReference type="ARBA" id="ARBA00023277"/>
    </source>
</evidence>
<comment type="pathway">
    <text evidence="2 10">Glycan metabolism; cellulose degradation.</text>
</comment>
<dbReference type="InterPro" id="IPR002772">
    <property type="entry name" value="Glyco_hydro_3_C"/>
</dbReference>
<dbReference type="InterPro" id="IPR001764">
    <property type="entry name" value="Glyco_hydro_3_N"/>
</dbReference>
<dbReference type="FunFam" id="3.20.20.300:FF:000002">
    <property type="entry name" value="Probable beta-glucosidase"/>
    <property type="match status" value="1"/>
</dbReference>
<dbReference type="InterPro" id="IPR050288">
    <property type="entry name" value="Cellulose_deg_GH3"/>
</dbReference>
<evidence type="ECO:0000256" key="5">
    <source>
        <dbReference type="ARBA" id="ARBA00023001"/>
    </source>
</evidence>
<dbReference type="Proteomes" id="UP001187682">
    <property type="component" value="Unassembled WGS sequence"/>
</dbReference>
<evidence type="ECO:0000256" key="4">
    <source>
        <dbReference type="ARBA" id="ARBA00022801"/>
    </source>
</evidence>
<dbReference type="SUPFAM" id="SSF52279">
    <property type="entry name" value="Beta-D-glucan exohydrolase, C-terminal domain"/>
    <property type="match status" value="1"/>
</dbReference>
<keyword evidence="5" id="KW-0136">Cellulose degradation</keyword>
<dbReference type="Gene3D" id="2.60.40.10">
    <property type="entry name" value="Immunoglobulins"/>
    <property type="match status" value="1"/>
</dbReference>
<accession>A0AAE8MTK1</accession>
<gene>
    <name evidence="13" type="ORF">DNG_02303</name>
</gene>
<evidence type="ECO:0000256" key="11">
    <source>
        <dbReference type="SAM" id="MobiDB-lite"/>
    </source>
</evidence>
<keyword evidence="4 10" id="KW-0378">Hydrolase</keyword>